<dbReference type="EMBL" id="JAAAHW010000014">
    <property type="protein sequence ID" value="KAG0007093.1"/>
    <property type="molecule type" value="Genomic_DNA"/>
</dbReference>
<gene>
    <name evidence="1" type="ORF">BGZ65_008908</name>
</gene>
<evidence type="ECO:0000313" key="2">
    <source>
        <dbReference type="Proteomes" id="UP000749646"/>
    </source>
</evidence>
<protein>
    <submittedName>
        <fullName evidence="1">Uncharacterized protein</fullName>
    </submittedName>
</protein>
<comment type="caution">
    <text evidence="1">The sequence shown here is derived from an EMBL/GenBank/DDBJ whole genome shotgun (WGS) entry which is preliminary data.</text>
</comment>
<keyword evidence="2" id="KW-1185">Reference proteome</keyword>
<accession>A0A9P6SVN9</accession>
<sequence length="118" mass="12030">MVAAQSAPVPSTECSTCIGTTVQNISSCKNFNFDPSAFNDPSHLTDAQKQCVCSIVAVDWASKCLSQCGADVLGSLSQAYASLNQYCQGVSTSKSSASTVKATGIVMAVGAALAQALL</sequence>
<organism evidence="1 2">
    <name type="scientific">Modicella reniformis</name>
    <dbReference type="NCBI Taxonomy" id="1440133"/>
    <lineage>
        <taxon>Eukaryota</taxon>
        <taxon>Fungi</taxon>
        <taxon>Fungi incertae sedis</taxon>
        <taxon>Mucoromycota</taxon>
        <taxon>Mortierellomycotina</taxon>
        <taxon>Mortierellomycetes</taxon>
        <taxon>Mortierellales</taxon>
        <taxon>Mortierellaceae</taxon>
        <taxon>Modicella</taxon>
    </lineage>
</organism>
<dbReference type="AlphaFoldDB" id="A0A9P6SVN9"/>
<proteinExistence type="predicted"/>
<dbReference type="Proteomes" id="UP000749646">
    <property type="component" value="Unassembled WGS sequence"/>
</dbReference>
<reference evidence="1" key="1">
    <citation type="journal article" date="2020" name="Fungal Divers.">
        <title>Resolving the Mortierellaceae phylogeny through synthesis of multi-gene phylogenetics and phylogenomics.</title>
        <authorList>
            <person name="Vandepol N."/>
            <person name="Liber J."/>
            <person name="Desiro A."/>
            <person name="Na H."/>
            <person name="Kennedy M."/>
            <person name="Barry K."/>
            <person name="Grigoriev I.V."/>
            <person name="Miller A.N."/>
            <person name="O'Donnell K."/>
            <person name="Stajich J.E."/>
            <person name="Bonito G."/>
        </authorList>
    </citation>
    <scope>NUCLEOTIDE SEQUENCE</scope>
    <source>
        <strain evidence="1">MES-2147</strain>
    </source>
</reference>
<evidence type="ECO:0000313" key="1">
    <source>
        <dbReference type="EMBL" id="KAG0007093.1"/>
    </source>
</evidence>
<name>A0A9P6SVN9_9FUNG</name>